<feature type="compositionally biased region" description="Basic residues" evidence="2">
    <location>
        <begin position="272"/>
        <end position="282"/>
    </location>
</feature>
<dbReference type="RefSeq" id="XP_013087644.2">
    <property type="nucleotide sequence ID" value="XM_013232190.2"/>
</dbReference>
<accession>A0A2C9LLU8</accession>
<name>A0A2C9LLU8_BIOGL</name>
<dbReference type="VEuPathDB" id="VectorBase:BGLAX_039599"/>
<dbReference type="InterPro" id="IPR029311">
    <property type="entry name" value="CCDC50_N"/>
</dbReference>
<dbReference type="Proteomes" id="UP000076420">
    <property type="component" value="Unassembled WGS sequence"/>
</dbReference>
<feature type="region of interest" description="Disordered" evidence="2">
    <location>
        <begin position="655"/>
        <end position="694"/>
    </location>
</feature>
<dbReference type="VEuPathDB" id="VectorBase:BGLB032514"/>
<dbReference type="EnsemblMetazoa" id="BGLB032514-RC">
    <property type="protein sequence ID" value="BGLB032514-PC"/>
    <property type="gene ID" value="BGLB032514"/>
</dbReference>
<evidence type="ECO:0000256" key="2">
    <source>
        <dbReference type="SAM" id="MobiDB-lite"/>
    </source>
</evidence>
<proteinExistence type="predicted"/>
<evidence type="ECO:0000256" key="1">
    <source>
        <dbReference type="ARBA" id="ARBA00023054"/>
    </source>
</evidence>
<feature type="compositionally biased region" description="Polar residues" evidence="2">
    <location>
        <begin position="369"/>
        <end position="388"/>
    </location>
</feature>
<evidence type="ECO:0000313" key="4">
    <source>
        <dbReference type="EnsemblMetazoa" id="BGLB032514-PC"/>
    </source>
</evidence>
<reference evidence="4" key="1">
    <citation type="submission" date="2020-05" db="UniProtKB">
        <authorList>
            <consortium name="EnsemblMetazoa"/>
        </authorList>
    </citation>
    <scope>IDENTIFICATION</scope>
    <source>
        <strain evidence="4">BB02</strain>
    </source>
</reference>
<feature type="region of interest" description="Disordered" evidence="2">
    <location>
        <begin position="272"/>
        <end position="413"/>
    </location>
</feature>
<feature type="compositionally biased region" description="Polar residues" evidence="2">
    <location>
        <begin position="300"/>
        <end position="309"/>
    </location>
</feature>
<dbReference type="PANTHER" id="PTHR22115">
    <property type="entry name" value="C3ORF6 PROTEIN-RELATED"/>
    <property type="match status" value="1"/>
</dbReference>
<feature type="region of interest" description="Disordered" evidence="2">
    <location>
        <begin position="103"/>
        <end position="122"/>
    </location>
</feature>
<dbReference type="InterPro" id="IPR039303">
    <property type="entry name" value="CCDC50"/>
</dbReference>
<feature type="compositionally biased region" description="Basic and acidic residues" evidence="2">
    <location>
        <begin position="509"/>
        <end position="518"/>
    </location>
</feature>
<feature type="region of interest" description="Disordered" evidence="2">
    <location>
        <begin position="469"/>
        <end position="567"/>
    </location>
</feature>
<feature type="domain" description="Coiled-coil" evidence="3">
    <location>
        <begin position="16"/>
        <end position="135"/>
    </location>
</feature>
<sequence>MAEAKDDEPTFPRKGKVQEVRKQWAVHEDGALAYQIQNEEIDQHYGMNRYNRRLVREDIPVAKIVQSEEEILRQQERLKELAILKAMAEEDEKVAKRIAEQLKHEKAKPEANAALDDEELARQLQEKEKKRYERHLERKREKKLKQERQLLEEQLARDTEAARLALSSDGASERLTESVENLNGVSRYRARVTPSGRIEDDGDFSDFYNLPDEMDEFTRLEIQASQDEELARLLQEQEHKRSKAEVDQDKLRQIEQQDEQLARVMQEQEKLRLKKAKLKHQQKKEAQRKQAAESLPLGASANTLHLQQLSDSPPPPNTTSGSGHNRYRRNSYTQAFDSPPSPPHSQPPARSASDKSSQVHSQGRDAVSSHGTSSALGSVHNQQYSKAQHQMAPPLVSPMSSPRSAYIGPGGGGMSTLESARRIAAGDHERILALQNSSVQQQLNVLPARNATLQERSGSANTMDIIRAHGQQSNSSRNGSRGTESRSHLHSSGKISPDVYSHQHQHNAPHGEELRSSESAEVLKWLGSQEEEEEAFRRQQHQIGRSASGSYYTDEEESPPHVSYPNGSAGFNIAAAIDPTYQRRHPEAALGEEAHRLKSHVPFSLSLPQADGELEWDPGLRGSLRKTKAPIHGYQDSSGLLSQPKVVVAGGEPVMSVWQPVQGQRRGELKSRNKARKQNSAGSDKKDKSNCKQQ</sequence>
<dbReference type="PANTHER" id="PTHR22115:SF4">
    <property type="entry name" value="COILED-COIL DOMAIN-CONTAINING PROTEIN"/>
    <property type="match status" value="1"/>
</dbReference>
<dbReference type="EnsemblMetazoa" id="BGLB032514-RA">
    <property type="protein sequence ID" value="BGLB032514-PA"/>
    <property type="gene ID" value="BGLB032514"/>
</dbReference>
<organism evidence="4 5">
    <name type="scientific">Biomphalaria glabrata</name>
    <name type="common">Bloodfluke planorb</name>
    <name type="synonym">Freshwater snail</name>
    <dbReference type="NCBI Taxonomy" id="6526"/>
    <lineage>
        <taxon>Eukaryota</taxon>
        <taxon>Metazoa</taxon>
        <taxon>Spiralia</taxon>
        <taxon>Lophotrochozoa</taxon>
        <taxon>Mollusca</taxon>
        <taxon>Gastropoda</taxon>
        <taxon>Heterobranchia</taxon>
        <taxon>Euthyneura</taxon>
        <taxon>Panpulmonata</taxon>
        <taxon>Hygrophila</taxon>
        <taxon>Lymnaeoidea</taxon>
        <taxon>Planorbidae</taxon>
        <taxon>Biomphalaria</taxon>
    </lineage>
</organism>
<gene>
    <name evidence="4" type="primary">106071955</name>
</gene>
<feature type="compositionally biased region" description="Polar residues" evidence="2">
    <location>
        <begin position="470"/>
        <end position="482"/>
    </location>
</feature>
<dbReference type="Pfam" id="PF15295">
    <property type="entry name" value="CCDC50_N"/>
    <property type="match status" value="1"/>
</dbReference>
<evidence type="ECO:0000259" key="3">
    <source>
        <dbReference type="Pfam" id="PF15295"/>
    </source>
</evidence>
<feature type="compositionally biased region" description="Polar residues" evidence="2">
    <location>
        <begin position="541"/>
        <end position="551"/>
    </location>
</feature>
<dbReference type="KEGG" id="bgt:106071955"/>
<feature type="compositionally biased region" description="Basic and acidic residues" evidence="2">
    <location>
        <begin position="683"/>
        <end position="694"/>
    </location>
</feature>
<keyword evidence="1" id="KW-0175">Coiled coil</keyword>
<dbReference type="AlphaFoldDB" id="A0A2C9LLU8"/>
<protein>
    <recommendedName>
        <fullName evidence="3">Coiled-coil domain-containing protein</fullName>
    </recommendedName>
</protein>
<evidence type="ECO:0000313" key="5">
    <source>
        <dbReference type="Proteomes" id="UP000076420"/>
    </source>
</evidence>
<dbReference type="OrthoDB" id="9994767at2759"/>